<proteinExistence type="inferred from homology"/>
<dbReference type="PANTHER" id="PTHR14119:SF3">
    <property type="entry name" value="ISOCHORISMATASE DOMAIN-CONTAINING PROTEIN 2"/>
    <property type="match status" value="1"/>
</dbReference>
<dbReference type="InterPro" id="IPR036380">
    <property type="entry name" value="Isochorismatase-like_sf"/>
</dbReference>
<comment type="similarity">
    <text evidence="1">Belongs to the isochorismatase family.</text>
</comment>
<dbReference type="VEuPathDB" id="TriTrypDB:TM35_000251470"/>
<dbReference type="InterPro" id="IPR000868">
    <property type="entry name" value="Isochorismatase-like_dom"/>
</dbReference>
<feature type="domain" description="Isochorismatase-like" evidence="2">
    <location>
        <begin position="13"/>
        <end position="153"/>
    </location>
</feature>
<dbReference type="EMBL" id="NBCO01000025">
    <property type="protein sequence ID" value="ORC86851.1"/>
    <property type="molecule type" value="Genomic_DNA"/>
</dbReference>
<reference evidence="3 4" key="1">
    <citation type="submission" date="2017-03" db="EMBL/GenBank/DDBJ databases">
        <title>An alternative strategy for trypanosome survival in the mammalian bloodstream revealed through genome and transcriptome analysis of the ubiquitous bovine parasite Trypanosoma (Megatrypanum) theileri.</title>
        <authorList>
            <person name="Kelly S."/>
            <person name="Ivens A."/>
            <person name="Mott A."/>
            <person name="O'Neill E."/>
            <person name="Emms D."/>
            <person name="Macleod O."/>
            <person name="Voorheis P."/>
            <person name="Matthews J."/>
            <person name="Matthews K."/>
            <person name="Carrington M."/>
        </authorList>
    </citation>
    <scope>NUCLEOTIDE SEQUENCE [LARGE SCALE GENOMIC DNA]</scope>
    <source>
        <strain evidence="3">Edinburgh</strain>
    </source>
</reference>
<dbReference type="InterPro" id="IPR050993">
    <property type="entry name" value="Isochorismatase_domain"/>
</dbReference>
<evidence type="ECO:0000256" key="1">
    <source>
        <dbReference type="ARBA" id="ARBA00006336"/>
    </source>
</evidence>
<keyword evidence="4" id="KW-1185">Reference proteome</keyword>
<evidence type="ECO:0000313" key="4">
    <source>
        <dbReference type="Proteomes" id="UP000192257"/>
    </source>
</evidence>
<evidence type="ECO:0000259" key="2">
    <source>
        <dbReference type="Pfam" id="PF00857"/>
    </source>
</evidence>
<dbReference type="GeneID" id="39987518"/>
<name>A0A1X0NQH8_9TRYP</name>
<dbReference type="OrthoDB" id="269496at2759"/>
<dbReference type="STRING" id="67003.A0A1X0NQH8"/>
<dbReference type="AlphaFoldDB" id="A0A1X0NQH8"/>
<dbReference type="Gene3D" id="3.40.50.850">
    <property type="entry name" value="Isochorismatase-like"/>
    <property type="match status" value="1"/>
</dbReference>
<dbReference type="Pfam" id="PF00857">
    <property type="entry name" value="Isochorismatase"/>
    <property type="match status" value="1"/>
</dbReference>
<dbReference type="PANTHER" id="PTHR14119">
    <property type="entry name" value="HYDROLASE"/>
    <property type="match status" value="1"/>
</dbReference>
<dbReference type="SUPFAM" id="SSF52499">
    <property type="entry name" value="Isochorismatase-like hydrolases"/>
    <property type="match status" value="1"/>
</dbReference>
<sequence length="195" mass="21568">MSRLLQHYSACKTAFFCCDIQEKLESRVANFANCIHVSNRFAALHTALGDQHSLFIVTEQYPKGVGPTSKHIQLPADAHIYPKTQSSMLLPEVLQLVDVPEVRQVILWGNETHVCILQTAAALLDIGKKVVVAVDGCGSQWELDHMTAVQLLQAWTRDGCSVSTSESILMQLMKDAGDPLFKKVAALMKDKPPLR</sequence>
<comment type="caution">
    <text evidence="3">The sequence shown here is derived from an EMBL/GenBank/DDBJ whole genome shotgun (WGS) entry which is preliminary data.</text>
</comment>
<dbReference type="Proteomes" id="UP000192257">
    <property type="component" value="Unassembled WGS sequence"/>
</dbReference>
<gene>
    <name evidence="3" type="ORF">TM35_000251470</name>
</gene>
<organism evidence="3 4">
    <name type="scientific">Trypanosoma theileri</name>
    <dbReference type="NCBI Taxonomy" id="67003"/>
    <lineage>
        <taxon>Eukaryota</taxon>
        <taxon>Discoba</taxon>
        <taxon>Euglenozoa</taxon>
        <taxon>Kinetoplastea</taxon>
        <taxon>Metakinetoplastina</taxon>
        <taxon>Trypanosomatida</taxon>
        <taxon>Trypanosomatidae</taxon>
        <taxon>Trypanosoma</taxon>
    </lineage>
</organism>
<protein>
    <submittedName>
        <fullName evidence="3">Ribonuclease mar1</fullName>
    </submittedName>
</protein>
<accession>A0A1X0NQH8</accession>
<evidence type="ECO:0000313" key="3">
    <source>
        <dbReference type="EMBL" id="ORC86851.1"/>
    </source>
</evidence>
<dbReference type="RefSeq" id="XP_028880917.1">
    <property type="nucleotide sequence ID" value="XM_029027738.1"/>
</dbReference>